<keyword evidence="2" id="KW-1185">Reference proteome</keyword>
<dbReference type="AlphaFoldDB" id="A0A841JXP3"/>
<accession>A0A841JXP3</accession>
<dbReference type="Proteomes" id="UP000538666">
    <property type="component" value="Unassembled WGS sequence"/>
</dbReference>
<proteinExistence type="predicted"/>
<protein>
    <submittedName>
        <fullName evidence="1">Uncharacterized protein</fullName>
    </submittedName>
</protein>
<gene>
    <name evidence="1" type="ORF">HNQ77_001710</name>
</gene>
<name>A0A841JXP3_9BACT</name>
<comment type="caution">
    <text evidence="1">The sequence shown here is derived from an EMBL/GenBank/DDBJ whole genome shotgun (WGS) entry which is preliminary data.</text>
</comment>
<dbReference type="EMBL" id="JACHEK010000003">
    <property type="protein sequence ID" value="MBB6143761.1"/>
    <property type="molecule type" value="Genomic_DNA"/>
</dbReference>
<evidence type="ECO:0000313" key="2">
    <source>
        <dbReference type="Proteomes" id="UP000538666"/>
    </source>
</evidence>
<sequence length="67" mass="7470">MQEWEGAVADRSNYVPDRAIWSTCMAIIRSSCAGTTNTVVFDSEALILRTPLAFASFNEELMEIPRS</sequence>
<reference evidence="1 2" key="1">
    <citation type="submission" date="2020-08" db="EMBL/GenBank/DDBJ databases">
        <title>Genomic Encyclopedia of Type Strains, Phase IV (KMG-IV): sequencing the most valuable type-strain genomes for metagenomic binning, comparative biology and taxonomic classification.</title>
        <authorList>
            <person name="Goeker M."/>
        </authorList>
    </citation>
    <scope>NUCLEOTIDE SEQUENCE [LARGE SCALE GENOMIC DNA]</scope>
    <source>
        <strain evidence="1 2">DSM 103733</strain>
    </source>
</reference>
<evidence type="ECO:0000313" key="1">
    <source>
        <dbReference type="EMBL" id="MBB6143761.1"/>
    </source>
</evidence>
<organism evidence="1 2">
    <name type="scientific">Silvibacterium bohemicum</name>
    <dbReference type="NCBI Taxonomy" id="1577686"/>
    <lineage>
        <taxon>Bacteria</taxon>
        <taxon>Pseudomonadati</taxon>
        <taxon>Acidobacteriota</taxon>
        <taxon>Terriglobia</taxon>
        <taxon>Terriglobales</taxon>
        <taxon>Acidobacteriaceae</taxon>
        <taxon>Silvibacterium</taxon>
    </lineage>
</organism>